<gene>
    <name evidence="1" type="ORF">TRIUR3_33682</name>
</gene>
<reference evidence="1" key="1">
    <citation type="journal article" date="2013" name="Nature">
        <title>Draft genome of the wheat A-genome progenitor Triticum urartu.</title>
        <authorList>
            <person name="Ling H.Q."/>
            <person name="Zhao S."/>
            <person name="Liu D."/>
            <person name="Wang J."/>
            <person name="Sun H."/>
            <person name="Zhang C."/>
            <person name="Fan H."/>
            <person name="Li D."/>
            <person name="Dong L."/>
            <person name="Tao Y."/>
            <person name="Gao C."/>
            <person name="Wu H."/>
            <person name="Li Y."/>
            <person name="Cui Y."/>
            <person name="Guo X."/>
            <person name="Zheng S."/>
            <person name="Wang B."/>
            <person name="Yu K."/>
            <person name="Liang Q."/>
            <person name="Yang W."/>
            <person name="Lou X."/>
            <person name="Chen J."/>
            <person name="Feng M."/>
            <person name="Jian J."/>
            <person name="Zhang X."/>
            <person name="Luo G."/>
            <person name="Jiang Y."/>
            <person name="Liu J."/>
            <person name="Wang Z."/>
            <person name="Sha Y."/>
            <person name="Zhang B."/>
            <person name="Wu H."/>
            <person name="Tang D."/>
            <person name="Shen Q."/>
            <person name="Xue P."/>
            <person name="Zou S."/>
            <person name="Wang X."/>
            <person name="Liu X."/>
            <person name="Wang F."/>
            <person name="Yang Y."/>
            <person name="An X."/>
            <person name="Dong Z."/>
            <person name="Zhang K."/>
            <person name="Zhang X."/>
            <person name="Luo M.C."/>
            <person name="Dvorak J."/>
            <person name="Tong Y."/>
            <person name="Wang J."/>
            <person name="Yang H."/>
            <person name="Li Z."/>
            <person name="Wang D."/>
            <person name="Zhang A."/>
            <person name="Wang J."/>
        </authorList>
    </citation>
    <scope>NUCLEOTIDE SEQUENCE</scope>
</reference>
<dbReference type="EMBL" id="KD124946">
    <property type="protein sequence ID" value="EMS59112.1"/>
    <property type="molecule type" value="Genomic_DNA"/>
</dbReference>
<dbReference type="AlphaFoldDB" id="M7ZGC5"/>
<proteinExistence type="predicted"/>
<organism evidence="1">
    <name type="scientific">Triticum urartu</name>
    <name type="common">Red wild einkorn</name>
    <name type="synonym">Crithodium urartu</name>
    <dbReference type="NCBI Taxonomy" id="4572"/>
    <lineage>
        <taxon>Eukaryota</taxon>
        <taxon>Viridiplantae</taxon>
        <taxon>Streptophyta</taxon>
        <taxon>Embryophyta</taxon>
        <taxon>Tracheophyta</taxon>
        <taxon>Spermatophyta</taxon>
        <taxon>Magnoliopsida</taxon>
        <taxon>Liliopsida</taxon>
        <taxon>Poales</taxon>
        <taxon>Poaceae</taxon>
        <taxon>BOP clade</taxon>
        <taxon>Pooideae</taxon>
        <taxon>Triticodae</taxon>
        <taxon>Triticeae</taxon>
        <taxon>Triticinae</taxon>
        <taxon>Triticum</taxon>
    </lineage>
</organism>
<name>M7ZGC5_TRIUA</name>
<protein>
    <submittedName>
        <fullName evidence="1">Uncharacterized protein</fullName>
    </submittedName>
</protein>
<evidence type="ECO:0000313" key="1">
    <source>
        <dbReference type="EMBL" id="EMS59112.1"/>
    </source>
</evidence>
<sequence length="142" mass="15364">MDASLLYTWPQLDSLLSATSTTTRLPSPSPAQELAAATIASLLLASRGPLCCFVLDVKAGKIDYSDAKFHHRQDPDSKCKSSGLDAPAAEDDEVVMEQLCFEELVPVARRTAGILRLRSKAEEVNIGIIPLVFHESGIEPRA</sequence>
<accession>M7ZGC5</accession>